<dbReference type="EMBL" id="CM001403">
    <property type="protein sequence ID" value="EHQ29683.1"/>
    <property type="molecule type" value="Genomic_DNA"/>
</dbReference>
<evidence type="ECO:0000313" key="2">
    <source>
        <dbReference type="Proteomes" id="UP000002774"/>
    </source>
</evidence>
<dbReference type="AlphaFoldDB" id="H1Y148"/>
<dbReference type="Proteomes" id="UP000002774">
    <property type="component" value="Chromosome"/>
</dbReference>
<reference evidence="1" key="1">
    <citation type="submission" date="2011-09" db="EMBL/GenBank/DDBJ databases">
        <title>The permanent draft genome of Mucilaginibacter paludis DSM 18603.</title>
        <authorList>
            <consortium name="US DOE Joint Genome Institute (JGI-PGF)"/>
            <person name="Lucas S."/>
            <person name="Han J."/>
            <person name="Lapidus A."/>
            <person name="Bruce D."/>
            <person name="Goodwin L."/>
            <person name="Pitluck S."/>
            <person name="Peters L."/>
            <person name="Kyrpides N."/>
            <person name="Mavromatis K."/>
            <person name="Ivanova N."/>
            <person name="Mikhailova N."/>
            <person name="Held B."/>
            <person name="Detter J.C."/>
            <person name="Tapia R."/>
            <person name="Han C."/>
            <person name="Land M."/>
            <person name="Hauser L."/>
            <person name="Markowitz V."/>
            <person name="Cheng J.-F."/>
            <person name="Hugenholtz P."/>
            <person name="Woyke T."/>
            <person name="Wu D."/>
            <person name="Tindall B."/>
            <person name="Brambilla E."/>
            <person name="Klenk H.-P."/>
            <person name="Eisen J.A."/>
        </authorList>
    </citation>
    <scope>NUCLEOTIDE SEQUENCE [LARGE SCALE GENOMIC DNA]</scope>
    <source>
        <strain evidence="1">DSM 18603</strain>
    </source>
</reference>
<gene>
    <name evidence="1" type="ORF">Mucpa_5614</name>
</gene>
<protein>
    <submittedName>
        <fullName evidence="1">Uncharacterized protein</fullName>
    </submittedName>
</protein>
<accession>H1Y148</accession>
<sequence length="147" mass="17271">MKNSPDLFEHLQSDIRLLENTLAVFADQDHIWPGADMDTDALHEFAEDLHRLAWECLAIAGRRDMPPYLAYDTEHLWTTDYGVLIRLTRTWVQNCDENLIREYRDLTIAEDQTITLLQQLHSAMIGHVYFRHPGMESIPAHEMRFYS</sequence>
<evidence type="ECO:0000313" key="1">
    <source>
        <dbReference type="EMBL" id="EHQ29683.1"/>
    </source>
</evidence>
<name>H1Y148_9SPHI</name>
<dbReference type="OrthoDB" id="9912812at2"/>
<keyword evidence="2" id="KW-1185">Reference proteome</keyword>
<dbReference type="RefSeq" id="WP_008511003.1">
    <property type="nucleotide sequence ID" value="NZ_CM001403.1"/>
</dbReference>
<organism evidence="1 2">
    <name type="scientific">Mucilaginibacter paludis DSM 18603</name>
    <dbReference type="NCBI Taxonomy" id="714943"/>
    <lineage>
        <taxon>Bacteria</taxon>
        <taxon>Pseudomonadati</taxon>
        <taxon>Bacteroidota</taxon>
        <taxon>Sphingobacteriia</taxon>
        <taxon>Sphingobacteriales</taxon>
        <taxon>Sphingobacteriaceae</taxon>
        <taxon>Mucilaginibacter</taxon>
    </lineage>
</organism>
<proteinExistence type="predicted"/>
<dbReference type="HOGENOM" id="CLU_1765955_0_0_10"/>